<dbReference type="PROSITE" id="PS00470">
    <property type="entry name" value="IDH_IMDH"/>
    <property type="match status" value="1"/>
</dbReference>
<dbReference type="AlphaFoldDB" id="A0AAE5X475"/>
<evidence type="ECO:0000256" key="2">
    <source>
        <dbReference type="ARBA" id="ARBA00023002"/>
    </source>
</evidence>
<dbReference type="KEGG" id="bgz:XH91_25340"/>
<feature type="domain" description="Isopropylmalate dehydrogenase-like" evidence="3">
    <location>
        <begin position="21"/>
        <end position="365"/>
    </location>
</feature>
<sequence length="372" mass="39672">MLACIVCAKISRRFRKGIIMHIVVLPGDGIGPEITAATSGVLRAASERFQLNLRLEEHAVGHASLKLAGTTVRPELLDIVRAADGLILGPTATFDFKDEAHGEINPSRHFRKNLDLYANIRPARTYAGRPGRLGDFDLVVVRENTEGFYADRNMEQGNGELLVTSDVVISLRRITRACCERIAHAACRLAMKRRKHLTIVHKANVLKIGDGMFLDICRAAANAYPGLAVDDILVDAMMAHVVRSPDRFDVIVATNMFGDILSDLTAELSGSLGLGGSLNVGDRYAMAQAAHGSAPDIAGQDVANPVSLILSTALLLAWHGERSGAVRYEEAARAIETAVAKALGAGRATRDVGGKLGTIAAGAAIAEILEAE</sequence>
<dbReference type="EMBL" id="RDQZ01000008">
    <property type="protein sequence ID" value="RXH14236.1"/>
    <property type="molecule type" value="Genomic_DNA"/>
</dbReference>
<dbReference type="InterPro" id="IPR024084">
    <property type="entry name" value="IsoPropMal-DH-like_dom"/>
</dbReference>
<dbReference type="PANTHER" id="PTHR11835">
    <property type="entry name" value="DECARBOXYLATING DEHYDROGENASES-ISOCITRATE, ISOPROPYLMALATE, TARTRATE"/>
    <property type="match status" value="1"/>
</dbReference>
<protein>
    <submittedName>
        <fullName evidence="4">Isocitrate/isopropylmalate dehydrogenase family protein</fullName>
    </submittedName>
</protein>
<evidence type="ECO:0000313" key="6">
    <source>
        <dbReference type="Proteomes" id="UP000288972"/>
    </source>
</evidence>
<evidence type="ECO:0000313" key="4">
    <source>
        <dbReference type="EMBL" id="QAU48348.1"/>
    </source>
</evidence>
<reference evidence="4 6" key="1">
    <citation type="submission" date="2018-06" db="EMBL/GenBank/DDBJ databases">
        <title>Comparative genomics of rhizobia nodulating Arachis hypogaea in China.</title>
        <authorList>
            <person name="Li Y."/>
        </authorList>
    </citation>
    <scope>NUCLEOTIDE SEQUENCE [LARGE SCALE GENOMIC DNA]</scope>
    <source>
        <strain evidence="4 6">CCBAU 51670</strain>
    </source>
</reference>
<dbReference type="Gene3D" id="3.40.718.10">
    <property type="entry name" value="Isopropylmalate Dehydrogenase"/>
    <property type="match status" value="1"/>
</dbReference>
<name>A0AAE5X475_9BRAD</name>
<dbReference type="EMBL" id="CP030053">
    <property type="protein sequence ID" value="QAU48348.1"/>
    <property type="molecule type" value="Genomic_DNA"/>
</dbReference>
<organism evidence="4 6">
    <name type="scientific">Bradyrhizobium guangzhouense</name>
    <dbReference type="NCBI Taxonomy" id="1325095"/>
    <lineage>
        <taxon>Bacteria</taxon>
        <taxon>Pseudomonadati</taxon>
        <taxon>Pseudomonadota</taxon>
        <taxon>Alphaproteobacteria</taxon>
        <taxon>Hyphomicrobiales</taxon>
        <taxon>Nitrobacteraceae</taxon>
        <taxon>Bradyrhizobium</taxon>
    </lineage>
</organism>
<evidence type="ECO:0000313" key="5">
    <source>
        <dbReference type="EMBL" id="RXH14236.1"/>
    </source>
</evidence>
<dbReference type="SUPFAM" id="SSF53659">
    <property type="entry name" value="Isocitrate/Isopropylmalate dehydrogenase-like"/>
    <property type="match status" value="1"/>
</dbReference>
<dbReference type="GO" id="GO:0006099">
    <property type="term" value="P:tricarboxylic acid cycle"/>
    <property type="evidence" value="ECO:0007669"/>
    <property type="project" value="TreeGrafter"/>
</dbReference>
<accession>A0AAE5X475</accession>
<proteinExistence type="inferred from homology"/>
<keyword evidence="7" id="KW-1185">Reference proteome</keyword>
<dbReference type="SMART" id="SM01329">
    <property type="entry name" value="Iso_dh"/>
    <property type="match status" value="1"/>
</dbReference>
<dbReference type="InterPro" id="IPR019818">
    <property type="entry name" value="IsoCit/isopropylmalate_DH_CS"/>
</dbReference>
<dbReference type="GO" id="GO:0051287">
    <property type="term" value="F:NAD binding"/>
    <property type="evidence" value="ECO:0007669"/>
    <property type="project" value="InterPro"/>
</dbReference>
<evidence type="ECO:0000256" key="1">
    <source>
        <dbReference type="ARBA" id="ARBA00007769"/>
    </source>
</evidence>
<keyword evidence="2" id="KW-0560">Oxidoreductase</keyword>
<dbReference type="PANTHER" id="PTHR11835:SF34">
    <property type="entry name" value="ISOCITRATE DEHYDROGENASE [NAD] SUBUNIT ALPHA, MITOCHONDRIAL"/>
    <property type="match status" value="1"/>
</dbReference>
<dbReference type="Proteomes" id="UP000290401">
    <property type="component" value="Unassembled WGS sequence"/>
</dbReference>
<evidence type="ECO:0000313" key="7">
    <source>
        <dbReference type="Proteomes" id="UP000290401"/>
    </source>
</evidence>
<dbReference type="Proteomes" id="UP000288972">
    <property type="component" value="Chromosome"/>
</dbReference>
<reference evidence="5 7" key="2">
    <citation type="submission" date="2018-10" db="EMBL/GenBank/DDBJ databases">
        <title>Bradyrhizobium sp. nov., effective nodules isolated from peanut in China.</title>
        <authorList>
            <person name="Li Y."/>
        </authorList>
    </citation>
    <scope>NUCLEOTIDE SEQUENCE [LARGE SCALE GENOMIC DNA]</scope>
    <source>
        <strain evidence="5 7">CCBAU 53426</strain>
    </source>
</reference>
<dbReference type="GO" id="GO:0006102">
    <property type="term" value="P:isocitrate metabolic process"/>
    <property type="evidence" value="ECO:0007669"/>
    <property type="project" value="TreeGrafter"/>
</dbReference>
<gene>
    <name evidence="5" type="ORF">EAS56_13275</name>
    <name evidence="4" type="ORF">XH91_25340</name>
</gene>
<dbReference type="Pfam" id="PF00180">
    <property type="entry name" value="Iso_dh"/>
    <property type="match status" value="1"/>
</dbReference>
<comment type="similarity">
    <text evidence="1">Belongs to the isocitrate and isopropylmalate dehydrogenases family.</text>
</comment>
<evidence type="ECO:0000259" key="3">
    <source>
        <dbReference type="SMART" id="SM01329"/>
    </source>
</evidence>
<dbReference type="GO" id="GO:0004449">
    <property type="term" value="F:isocitrate dehydrogenase (NAD+) activity"/>
    <property type="evidence" value="ECO:0007669"/>
    <property type="project" value="TreeGrafter"/>
</dbReference>
<dbReference type="GO" id="GO:0000287">
    <property type="term" value="F:magnesium ion binding"/>
    <property type="evidence" value="ECO:0007669"/>
    <property type="project" value="InterPro"/>
</dbReference>